<evidence type="ECO:0000313" key="4">
    <source>
        <dbReference type="Proteomes" id="UP000006753"/>
    </source>
</evidence>
<name>K1XBH5_MARBU</name>
<sequence length="607" mass="68511">MSQTQTEPPPTDAPDARAQEPRPQDAARSYYGYLFEADKKPTKVLDALLRAIAAYISEEIGSKDEKALTPDKLAAFYKAVGGNYDSLFVDVPYPSISWIYASIGCQHSLLPNPSSDFEPPSVPALTPRGFVRWQSIEILLGPEEHVPFIQNAIRLFPLINPLTKTPFPLPLPKEAFPLVPDADIAKWHDQCARALRQRASPTEDEPRPNPPPRPKVEATYVHVRPTRPRVDSHADYFEREPKSMRVPLGGRPMSYNHVSSTGVRGNVPIPVRPVLSRSPSHRARQFLAPEHSMNPRVNRGRRASFPENGMTGSGSSPMESPVYRHSGAPSPREGMREENVRRHSHPRHAARRGSMSEDASSSEDGGAPGAPAAERRRRRTYAHESMRPPVAVRYSMSGVAPSSTPLPDGRKMRDRERERGREREREEEEKRKSRRGFGGILPVDANGKLSAPFLLRKRDRERDRKARSSSHSGGSAGNVRWKDLDDDAVKELWKNAGSGGSVEEDIGAGGHGAGRHRDRERVRDEKDREREFRRRERERERSRRRSYERDAGSGREHSGRERDRERERETIVNGRIPPAVPEGRGFRERRFVSPVRGVDGRRYPSHV</sequence>
<organism evidence="3 4">
    <name type="scientific">Marssonina brunnea f. sp. multigermtubi (strain MB_m1)</name>
    <name type="common">Marssonina leaf spot fungus</name>
    <dbReference type="NCBI Taxonomy" id="1072389"/>
    <lineage>
        <taxon>Eukaryota</taxon>
        <taxon>Fungi</taxon>
        <taxon>Dikarya</taxon>
        <taxon>Ascomycota</taxon>
        <taxon>Pezizomycotina</taxon>
        <taxon>Leotiomycetes</taxon>
        <taxon>Helotiales</taxon>
        <taxon>Drepanopezizaceae</taxon>
        <taxon>Drepanopeziza</taxon>
    </lineage>
</organism>
<feature type="region of interest" description="Disordered" evidence="1">
    <location>
        <begin position="1"/>
        <end position="25"/>
    </location>
</feature>
<dbReference type="OrthoDB" id="5420895at2759"/>
<accession>K1XBH5</accession>
<feature type="compositionally biased region" description="Basic residues" evidence="1">
    <location>
        <begin position="342"/>
        <end position="351"/>
    </location>
</feature>
<feature type="compositionally biased region" description="Low complexity" evidence="1">
    <location>
        <begin position="358"/>
        <end position="372"/>
    </location>
</feature>
<dbReference type="Pfam" id="PF24355">
    <property type="entry name" value="DUF7514"/>
    <property type="match status" value="1"/>
</dbReference>
<keyword evidence="4" id="KW-1185">Reference proteome</keyword>
<feature type="compositionally biased region" description="Basic and acidic residues" evidence="1">
    <location>
        <begin position="408"/>
        <end position="431"/>
    </location>
</feature>
<dbReference type="HOGENOM" id="CLU_019694_1_0_1"/>
<feature type="domain" description="DUF7514" evidence="2">
    <location>
        <begin position="32"/>
        <end position="192"/>
    </location>
</feature>
<dbReference type="AlphaFoldDB" id="K1XBH5"/>
<dbReference type="eggNOG" id="ENOG502SNYF">
    <property type="taxonomic scope" value="Eukaryota"/>
</dbReference>
<evidence type="ECO:0000256" key="1">
    <source>
        <dbReference type="SAM" id="MobiDB-lite"/>
    </source>
</evidence>
<dbReference type="InParanoid" id="K1XBH5"/>
<protein>
    <recommendedName>
        <fullName evidence="2">DUF7514 domain-containing protein</fullName>
    </recommendedName>
</protein>
<proteinExistence type="predicted"/>
<feature type="region of interest" description="Disordered" evidence="1">
    <location>
        <begin position="195"/>
        <end position="217"/>
    </location>
</feature>
<feature type="region of interest" description="Disordered" evidence="1">
    <location>
        <begin position="269"/>
        <end position="482"/>
    </location>
</feature>
<dbReference type="KEGG" id="mbe:MBM_03845"/>
<evidence type="ECO:0000259" key="2">
    <source>
        <dbReference type="Pfam" id="PF24355"/>
    </source>
</evidence>
<dbReference type="Proteomes" id="UP000006753">
    <property type="component" value="Unassembled WGS sequence"/>
</dbReference>
<dbReference type="InterPro" id="IPR055936">
    <property type="entry name" value="DUF7514"/>
</dbReference>
<dbReference type="PANTHER" id="PTHR39611">
    <property type="entry name" value="HYDROXYPROLINE-RICH GLYCOPROTEIN DZ-HRGP-RELATED"/>
    <property type="match status" value="1"/>
</dbReference>
<gene>
    <name evidence="3" type="ORF">MBM_03845</name>
</gene>
<dbReference type="PANTHER" id="PTHR39611:SF2">
    <property type="entry name" value="HYDROXYPROLINE-RICH GLYCOPROTEIN DZ-HRGP"/>
    <property type="match status" value="1"/>
</dbReference>
<feature type="region of interest" description="Disordered" evidence="1">
    <location>
        <begin position="495"/>
        <end position="589"/>
    </location>
</feature>
<reference evidence="3 4" key="1">
    <citation type="journal article" date="2012" name="BMC Genomics">
        <title>Sequencing the genome of Marssonina brunnea reveals fungus-poplar co-evolution.</title>
        <authorList>
            <person name="Zhu S."/>
            <person name="Cao Y.-Z."/>
            <person name="Jiang C."/>
            <person name="Tan B.-Y."/>
            <person name="Wang Z."/>
            <person name="Feng S."/>
            <person name="Zhang L."/>
            <person name="Su X.-H."/>
            <person name="Brejova B."/>
            <person name="Vinar T."/>
            <person name="Xu M."/>
            <person name="Wang M.-X."/>
            <person name="Zhang S.-G."/>
            <person name="Huang M.-R."/>
            <person name="Wu R."/>
            <person name="Zhou Y."/>
        </authorList>
    </citation>
    <scope>NUCLEOTIDE SEQUENCE [LARGE SCALE GENOMIC DNA]</scope>
    <source>
        <strain evidence="3 4">MB_m1</strain>
    </source>
</reference>
<feature type="compositionally biased region" description="Basic and acidic residues" evidence="1">
    <location>
        <begin position="456"/>
        <end position="466"/>
    </location>
</feature>
<dbReference type="EMBL" id="JH921434">
    <property type="protein sequence ID" value="EKD18073.1"/>
    <property type="molecule type" value="Genomic_DNA"/>
</dbReference>
<feature type="compositionally biased region" description="Basic and acidic residues" evidence="1">
    <location>
        <begin position="14"/>
        <end position="25"/>
    </location>
</feature>
<dbReference type="OMA" id="EARIYES"/>
<evidence type="ECO:0000313" key="3">
    <source>
        <dbReference type="EMBL" id="EKD18073.1"/>
    </source>
</evidence>
<feature type="compositionally biased region" description="Basic and acidic residues" evidence="1">
    <location>
        <begin position="515"/>
        <end position="570"/>
    </location>
</feature>